<dbReference type="EMBL" id="HE573026">
    <property type="protein sequence ID" value="CCC51081.1"/>
    <property type="molecule type" value="Genomic_DNA"/>
</dbReference>
<accession>G0U5D3</accession>
<name>G0U5D3_TRYVY</name>
<dbReference type="AlphaFoldDB" id="G0U5D3"/>
<gene>
    <name evidence="1" type="ORF">TVY486_1001350</name>
</gene>
<proteinExistence type="predicted"/>
<organism evidence="1">
    <name type="scientific">Trypanosoma vivax (strain Y486)</name>
    <dbReference type="NCBI Taxonomy" id="1055687"/>
    <lineage>
        <taxon>Eukaryota</taxon>
        <taxon>Discoba</taxon>
        <taxon>Euglenozoa</taxon>
        <taxon>Kinetoplastea</taxon>
        <taxon>Metakinetoplastina</taxon>
        <taxon>Trypanosomatida</taxon>
        <taxon>Trypanosomatidae</taxon>
        <taxon>Trypanosoma</taxon>
        <taxon>Duttonella</taxon>
    </lineage>
</organism>
<evidence type="ECO:0000313" key="1">
    <source>
        <dbReference type="EMBL" id="CCC51081.1"/>
    </source>
</evidence>
<sequence>MDVRRGRKGLVALVLSSSVGRGVISFVRRTHRLARGNPRMSCGCVCIAVLCCARLCLGWDRTAFLSGSFCPSLKGLFNNSSPLRYGDEEDGIVFVGAAEGAFRVYQRRVERMYEAPFMRTLEELESLGERWLKRTSRAGSLTARHAENDSFVMGENAPVCKSSILSTRPASLDPLLYVSTKEDEEEARLRECIRAKAVEADELLTQLVVQLDMAPVGNSDALRRERKASICAASAHADRIAKWMPGWDRTAFLSGSFCPSLKGLFNNSSPLRYGDEEDGIVFVGAAEGAFRVYQRRVERMYEAPFMRTLEELESLGERWLKRTSRAGSLTARHAENDSFVMGENAPVCKSSILSTRPASLDPLLYVSTKEDEEEARLRECIRAKAVEADELLTQLVVQLDMAPVGNSDALRRERKASICAASAHADRIAKWMFLAQPAVCPSAGGNEEEIMGPTAASDLHDNLASA</sequence>
<dbReference type="VEuPathDB" id="TriTrypDB:TvY486_1001350"/>
<reference evidence="1" key="1">
    <citation type="journal article" date="2012" name="Proc. Natl. Acad. Sci. U.S.A.">
        <title>Antigenic diversity is generated by distinct evolutionary mechanisms in African trypanosome species.</title>
        <authorList>
            <person name="Jackson A.P."/>
            <person name="Berry A."/>
            <person name="Aslett M."/>
            <person name="Allison H.C."/>
            <person name="Burton P."/>
            <person name="Vavrova-Anderson J."/>
            <person name="Brown R."/>
            <person name="Browne H."/>
            <person name="Corton N."/>
            <person name="Hauser H."/>
            <person name="Gamble J."/>
            <person name="Gilderthorp R."/>
            <person name="Marcello L."/>
            <person name="McQuillan J."/>
            <person name="Otto T.D."/>
            <person name="Quail M.A."/>
            <person name="Sanders M.J."/>
            <person name="van Tonder A."/>
            <person name="Ginger M.L."/>
            <person name="Field M.C."/>
            <person name="Barry J.D."/>
            <person name="Hertz-Fowler C."/>
            <person name="Berriman M."/>
        </authorList>
    </citation>
    <scope>NUCLEOTIDE SEQUENCE</scope>
    <source>
        <strain evidence="1">Y486</strain>
    </source>
</reference>
<protein>
    <submittedName>
        <fullName evidence="1">Uncharacterized protein</fullName>
    </submittedName>
</protein>